<keyword evidence="4" id="KW-1133">Transmembrane helix</keyword>
<gene>
    <name evidence="5" type="ORF">RFI_13361</name>
</gene>
<dbReference type="OrthoDB" id="191139at2759"/>
<keyword evidence="4" id="KW-0812">Transmembrane</keyword>
<feature type="compositionally biased region" description="Basic and acidic residues" evidence="3">
    <location>
        <begin position="78"/>
        <end position="88"/>
    </location>
</feature>
<evidence type="ECO:0000256" key="1">
    <source>
        <dbReference type="ARBA" id="ARBA00006484"/>
    </source>
</evidence>
<dbReference type="Gene3D" id="3.40.50.720">
    <property type="entry name" value="NAD(P)-binding Rossmann-like Domain"/>
    <property type="match status" value="1"/>
</dbReference>
<dbReference type="EMBL" id="ASPP01009687">
    <property type="protein sequence ID" value="ETO23811.1"/>
    <property type="molecule type" value="Genomic_DNA"/>
</dbReference>
<feature type="region of interest" description="Disordered" evidence="3">
    <location>
        <begin position="67"/>
        <end position="109"/>
    </location>
</feature>
<comment type="similarity">
    <text evidence="1">Belongs to the short-chain dehydrogenases/reductases (SDR) family.</text>
</comment>
<keyword evidence="2" id="KW-0560">Oxidoreductase</keyword>
<feature type="transmembrane region" description="Helical" evidence="4">
    <location>
        <begin position="45"/>
        <end position="65"/>
    </location>
</feature>
<keyword evidence="4" id="KW-0472">Membrane</keyword>
<comment type="caution">
    <text evidence="5">The sequence shown here is derived from an EMBL/GenBank/DDBJ whole genome shotgun (WGS) entry which is preliminary data.</text>
</comment>
<reference evidence="5 6" key="1">
    <citation type="journal article" date="2013" name="Curr. Biol.">
        <title>The Genome of the Foraminiferan Reticulomyxa filosa.</title>
        <authorList>
            <person name="Glockner G."/>
            <person name="Hulsmann N."/>
            <person name="Schleicher M."/>
            <person name="Noegel A.A."/>
            <person name="Eichinger L."/>
            <person name="Gallinger C."/>
            <person name="Pawlowski J."/>
            <person name="Sierra R."/>
            <person name="Euteneuer U."/>
            <person name="Pillet L."/>
            <person name="Moustafa A."/>
            <person name="Platzer M."/>
            <person name="Groth M."/>
            <person name="Szafranski K."/>
            <person name="Schliwa M."/>
        </authorList>
    </citation>
    <scope>NUCLEOTIDE SEQUENCE [LARGE SCALE GENOMIC DNA]</scope>
</reference>
<name>X6NCW8_RETFI</name>
<dbReference type="Proteomes" id="UP000023152">
    <property type="component" value="Unassembled WGS sequence"/>
</dbReference>
<proteinExistence type="inferred from homology"/>
<feature type="compositionally biased region" description="Basic residues" evidence="3">
    <location>
        <begin position="67"/>
        <end position="77"/>
    </location>
</feature>
<dbReference type="AlphaFoldDB" id="X6NCW8"/>
<keyword evidence="6" id="KW-1185">Reference proteome</keyword>
<dbReference type="PANTHER" id="PTHR24320">
    <property type="entry name" value="RETINOL DEHYDROGENASE"/>
    <property type="match status" value="1"/>
</dbReference>
<protein>
    <submittedName>
        <fullName evidence="5">Uncharacterized protein</fullName>
    </submittedName>
</protein>
<dbReference type="SUPFAM" id="SSF51735">
    <property type="entry name" value="NAD(P)-binding Rossmann-fold domains"/>
    <property type="match status" value="1"/>
</dbReference>
<dbReference type="GO" id="GO:0016491">
    <property type="term" value="F:oxidoreductase activity"/>
    <property type="evidence" value="ECO:0007669"/>
    <property type="project" value="UniProtKB-KW"/>
</dbReference>
<feature type="compositionally biased region" description="Basic and acidic residues" evidence="3">
    <location>
        <begin position="98"/>
        <end position="109"/>
    </location>
</feature>
<evidence type="ECO:0000256" key="3">
    <source>
        <dbReference type="SAM" id="MobiDB-lite"/>
    </source>
</evidence>
<accession>X6NCW8</accession>
<organism evidence="5 6">
    <name type="scientific">Reticulomyxa filosa</name>
    <dbReference type="NCBI Taxonomy" id="46433"/>
    <lineage>
        <taxon>Eukaryota</taxon>
        <taxon>Sar</taxon>
        <taxon>Rhizaria</taxon>
        <taxon>Retaria</taxon>
        <taxon>Foraminifera</taxon>
        <taxon>Monothalamids</taxon>
        <taxon>Reticulomyxidae</taxon>
        <taxon>Reticulomyxa</taxon>
    </lineage>
</organism>
<dbReference type="PANTHER" id="PTHR24320:SF148">
    <property type="entry name" value="NAD(P)-BINDING ROSSMANN-FOLD SUPERFAMILY PROTEIN"/>
    <property type="match status" value="1"/>
</dbReference>
<sequence length="159" mass="17557">MGNRNQKFGSSSTAEQVAEGTDFTGKVVIITGANAGIGKETARALALHGGTIILACRVFFVIVVPKKKMQRKIKRDSKRGQDAKDEIIKSVSSSTPSSDEKKDNSSNVSERIELMELDLGSLQSVRDFAQQFVKKHNQLHYLVNNAGKKNFLKKKKSEF</sequence>
<evidence type="ECO:0000256" key="2">
    <source>
        <dbReference type="ARBA" id="ARBA00023002"/>
    </source>
</evidence>
<dbReference type="InterPro" id="IPR036291">
    <property type="entry name" value="NAD(P)-bd_dom_sf"/>
</dbReference>
<evidence type="ECO:0000313" key="6">
    <source>
        <dbReference type="Proteomes" id="UP000023152"/>
    </source>
</evidence>
<evidence type="ECO:0000256" key="4">
    <source>
        <dbReference type="SAM" id="Phobius"/>
    </source>
</evidence>
<evidence type="ECO:0000313" key="5">
    <source>
        <dbReference type="EMBL" id="ETO23811.1"/>
    </source>
</evidence>